<accession>A0A2P2MWC1</accession>
<dbReference type="EMBL" id="GGEC01054035">
    <property type="protein sequence ID" value="MBX34519.1"/>
    <property type="molecule type" value="Transcribed_RNA"/>
</dbReference>
<proteinExistence type="predicted"/>
<organism evidence="1">
    <name type="scientific">Rhizophora mucronata</name>
    <name type="common">Asiatic mangrove</name>
    <dbReference type="NCBI Taxonomy" id="61149"/>
    <lineage>
        <taxon>Eukaryota</taxon>
        <taxon>Viridiplantae</taxon>
        <taxon>Streptophyta</taxon>
        <taxon>Embryophyta</taxon>
        <taxon>Tracheophyta</taxon>
        <taxon>Spermatophyta</taxon>
        <taxon>Magnoliopsida</taxon>
        <taxon>eudicotyledons</taxon>
        <taxon>Gunneridae</taxon>
        <taxon>Pentapetalae</taxon>
        <taxon>rosids</taxon>
        <taxon>fabids</taxon>
        <taxon>Malpighiales</taxon>
        <taxon>Rhizophoraceae</taxon>
        <taxon>Rhizophora</taxon>
    </lineage>
</organism>
<protein>
    <submittedName>
        <fullName evidence="1">Uncharacterized protein</fullName>
    </submittedName>
</protein>
<evidence type="ECO:0000313" key="1">
    <source>
        <dbReference type="EMBL" id="MBX34519.1"/>
    </source>
</evidence>
<sequence length="43" mass="4767">MSTGEGLAVNVLSLNSRQGEKEFQTELRSRLTTLTNEVSFLIP</sequence>
<dbReference type="AlphaFoldDB" id="A0A2P2MWC1"/>
<name>A0A2P2MWC1_RHIMU</name>
<reference evidence="1" key="1">
    <citation type="submission" date="2018-02" db="EMBL/GenBank/DDBJ databases">
        <title>Rhizophora mucronata_Transcriptome.</title>
        <authorList>
            <person name="Meera S.P."/>
            <person name="Sreeshan A."/>
            <person name="Augustine A."/>
        </authorList>
    </citation>
    <scope>NUCLEOTIDE SEQUENCE</scope>
    <source>
        <tissue evidence="1">Leaf</tissue>
    </source>
</reference>